<sequence>MLRLCNFGAATGFTVVFVYNMLSLAICALQSTRSTYTPKSASEEPYPSSGRRPMASPPPGAL</sequence>
<reference evidence="3" key="1">
    <citation type="submission" date="2002-03" db="EMBL/GenBank/DDBJ databases">
        <title>Oryza sativa nipponbare(GA3) genomic DNA, chromosome 2, BAC clone:OSJNBa0023I17.</title>
        <authorList>
            <person name="Sasaki T."/>
            <person name="Matsumoto T."/>
            <person name="Yamamoto K."/>
        </authorList>
    </citation>
    <scope>NUCLEOTIDE SEQUENCE</scope>
</reference>
<evidence type="ECO:0000256" key="2">
    <source>
        <dbReference type="SAM" id="Phobius"/>
    </source>
</evidence>
<name>Q6H4X5_ORYSJ</name>
<evidence type="ECO:0000313" key="4">
    <source>
        <dbReference type="EMBL" id="BAD26224.1"/>
    </source>
</evidence>
<organism evidence="4 5">
    <name type="scientific">Oryza sativa subsp. japonica</name>
    <name type="common">Rice</name>
    <dbReference type="NCBI Taxonomy" id="39947"/>
    <lineage>
        <taxon>Eukaryota</taxon>
        <taxon>Viridiplantae</taxon>
        <taxon>Streptophyta</taxon>
        <taxon>Embryophyta</taxon>
        <taxon>Tracheophyta</taxon>
        <taxon>Spermatophyta</taxon>
        <taxon>Magnoliopsida</taxon>
        <taxon>Liliopsida</taxon>
        <taxon>Poales</taxon>
        <taxon>Poaceae</taxon>
        <taxon>BOP clade</taxon>
        <taxon>Oryzoideae</taxon>
        <taxon>Oryzeae</taxon>
        <taxon>Oryzinae</taxon>
        <taxon>Oryza</taxon>
        <taxon>Oryza sativa</taxon>
    </lineage>
</organism>
<evidence type="ECO:0000313" key="5">
    <source>
        <dbReference type="Proteomes" id="UP000000763"/>
    </source>
</evidence>
<keyword evidence="2" id="KW-0472">Membrane</keyword>
<dbReference type="EMBL" id="AP005804">
    <property type="protein sequence ID" value="BAD26224.1"/>
    <property type="molecule type" value="Genomic_DNA"/>
</dbReference>
<gene>
    <name evidence="3" type="ORF">OSJNBa0023I17.26</name>
    <name evidence="4" type="ORF">OSJNBa0085K21.10</name>
</gene>
<evidence type="ECO:0000256" key="1">
    <source>
        <dbReference type="SAM" id="MobiDB-lite"/>
    </source>
</evidence>
<reference evidence="5" key="3">
    <citation type="journal article" date="2005" name="Nature">
        <title>The map-based sequence of the rice genome.</title>
        <authorList>
            <consortium name="International rice genome sequencing project (IRGSP)"/>
            <person name="Matsumoto T."/>
            <person name="Wu J."/>
            <person name="Kanamori H."/>
            <person name="Katayose Y."/>
            <person name="Fujisawa M."/>
            <person name="Namiki N."/>
            <person name="Mizuno H."/>
            <person name="Yamamoto K."/>
            <person name="Antonio B.A."/>
            <person name="Baba T."/>
            <person name="Sakata K."/>
            <person name="Nagamura Y."/>
            <person name="Aoki H."/>
            <person name="Arikawa K."/>
            <person name="Arita K."/>
            <person name="Bito T."/>
            <person name="Chiden Y."/>
            <person name="Fujitsuka N."/>
            <person name="Fukunaka R."/>
            <person name="Hamada M."/>
            <person name="Harada C."/>
            <person name="Hayashi A."/>
            <person name="Hijishita S."/>
            <person name="Honda M."/>
            <person name="Hosokawa S."/>
            <person name="Ichikawa Y."/>
            <person name="Idonuma A."/>
            <person name="Iijima M."/>
            <person name="Ikeda M."/>
            <person name="Ikeno M."/>
            <person name="Ito K."/>
            <person name="Ito S."/>
            <person name="Ito T."/>
            <person name="Ito Y."/>
            <person name="Ito Y."/>
            <person name="Iwabuchi A."/>
            <person name="Kamiya K."/>
            <person name="Karasawa W."/>
            <person name="Kurita K."/>
            <person name="Katagiri S."/>
            <person name="Kikuta A."/>
            <person name="Kobayashi H."/>
            <person name="Kobayashi N."/>
            <person name="Machita K."/>
            <person name="Maehara T."/>
            <person name="Masukawa M."/>
            <person name="Mizubayashi T."/>
            <person name="Mukai Y."/>
            <person name="Nagasaki H."/>
            <person name="Nagata Y."/>
            <person name="Naito S."/>
            <person name="Nakashima M."/>
            <person name="Nakama Y."/>
            <person name="Nakamichi Y."/>
            <person name="Nakamura M."/>
            <person name="Meguro A."/>
            <person name="Negishi M."/>
            <person name="Ohta I."/>
            <person name="Ohta T."/>
            <person name="Okamoto M."/>
            <person name="Ono N."/>
            <person name="Saji S."/>
            <person name="Sakaguchi M."/>
            <person name="Sakai K."/>
            <person name="Shibata M."/>
            <person name="Shimokawa T."/>
            <person name="Song J."/>
            <person name="Takazaki Y."/>
            <person name="Terasawa K."/>
            <person name="Tsugane M."/>
            <person name="Tsuji K."/>
            <person name="Ueda S."/>
            <person name="Waki K."/>
            <person name="Yamagata H."/>
            <person name="Yamamoto M."/>
            <person name="Yamamoto S."/>
            <person name="Yamane H."/>
            <person name="Yoshiki S."/>
            <person name="Yoshihara R."/>
            <person name="Yukawa K."/>
            <person name="Zhong H."/>
            <person name="Yano M."/>
            <person name="Yuan Q."/>
            <person name="Ouyang S."/>
            <person name="Liu J."/>
            <person name="Jones K.M."/>
            <person name="Gansberger K."/>
            <person name="Moffat K."/>
            <person name="Hill J."/>
            <person name="Bera J."/>
            <person name="Fadrosh D."/>
            <person name="Jin S."/>
            <person name="Johri S."/>
            <person name="Kim M."/>
            <person name="Overton L."/>
            <person name="Reardon M."/>
            <person name="Tsitrin T."/>
            <person name="Vuong H."/>
            <person name="Weaver B."/>
            <person name="Ciecko A."/>
            <person name="Tallon L."/>
            <person name="Jackson J."/>
            <person name="Pai G."/>
            <person name="Aken S.V."/>
            <person name="Utterback T."/>
            <person name="Reidmuller S."/>
            <person name="Feldblyum T."/>
            <person name="Hsiao J."/>
            <person name="Zismann V."/>
            <person name="Iobst S."/>
            <person name="de Vazeille A.R."/>
            <person name="Buell C.R."/>
            <person name="Ying K."/>
            <person name="Li Y."/>
            <person name="Lu T."/>
            <person name="Huang Y."/>
            <person name="Zhao Q."/>
            <person name="Feng Q."/>
            <person name="Zhang L."/>
            <person name="Zhu J."/>
            <person name="Weng Q."/>
            <person name="Mu J."/>
            <person name="Lu Y."/>
            <person name="Fan D."/>
            <person name="Liu Y."/>
            <person name="Guan J."/>
            <person name="Zhang Y."/>
            <person name="Yu S."/>
            <person name="Liu X."/>
            <person name="Zhang Y."/>
            <person name="Hong G."/>
            <person name="Han B."/>
            <person name="Choisne N."/>
            <person name="Demange N."/>
            <person name="Orjeda G."/>
            <person name="Samain S."/>
            <person name="Cattolico L."/>
            <person name="Pelletier E."/>
            <person name="Couloux A."/>
            <person name="Segurens B."/>
            <person name="Wincker P."/>
            <person name="D'Hont A."/>
            <person name="Scarpelli C."/>
            <person name="Weissenbach J."/>
            <person name="Salanoubat M."/>
            <person name="Quetier F."/>
            <person name="Yu Y."/>
            <person name="Kim H.R."/>
            <person name="Rambo T."/>
            <person name="Currie J."/>
            <person name="Collura K."/>
            <person name="Luo M."/>
            <person name="Yang T."/>
            <person name="Ammiraju J.S.S."/>
            <person name="Engler F."/>
            <person name="Soderlund C."/>
            <person name="Wing R.A."/>
            <person name="Palmer L.E."/>
            <person name="de la Bastide M."/>
            <person name="Spiegel L."/>
            <person name="Nascimento L."/>
            <person name="Zutavern T."/>
            <person name="O'Shaughnessy A."/>
            <person name="Dike S."/>
            <person name="Dedhia N."/>
            <person name="Preston R."/>
            <person name="Balija V."/>
            <person name="McCombie W.R."/>
            <person name="Chow T."/>
            <person name="Chen H."/>
            <person name="Chung M."/>
            <person name="Chen C."/>
            <person name="Shaw J."/>
            <person name="Wu H."/>
            <person name="Hsiao K."/>
            <person name="Chao Y."/>
            <person name="Chu M."/>
            <person name="Cheng C."/>
            <person name="Hour A."/>
            <person name="Lee P."/>
            <person name="Lin S."/>
            <person name="Lin Y."/>
            <person name="Liou J."/>
            <person name="Liu S."/>
            <person name="Hsing Y."/>
            <person name="Raghuvanshi S."/>
            <person name="Mohanty A."/>
            <person name="Bharti A.K."/>
            <person name="Gaur A."/>
            <person name="Gupta V."/>
            <person name="Kumar D."/>
            <person name="Ravi V."/>
            <person name="Vij S."/>
            <person name="Kapur A."/>
            <person name="Khurana P."/>
            <person name="Khurana P."/>
            <person name="Khurana J.P."/>
            <person name="Tyagi A.K."/>
            <person name="Gaikwad K."/>
            <person name="Singh A."/>
            <person name="Dalal V."/>
            <person name="Srivastava S."/>
            <person name="Dixit A."/>
            <person name="Pal A.K."/>
            <person name="Ghazi I.A."/>
            <person name="Yadav M."/>
            <person name="Pandit A."/>
            <person name="Bhargava A."/>
            <person name="Sureshbabu K."/>
            <person name="Batra K."/>
            <person name="Sharma T.R."/>
            <person name="Mohapatra T."/>
            <person name="Singh N.K."/>
            <person name="Messing J."/>
            <person name="Nelson A.B."/>
            <person name="Fuks G."/>
            <person name="Kavchok S."/>
            <person name="Keizer G."/>
            <person name="Linton E."/>
            <person name="Llaca V."/>
            <person name="Song R."/>
            <person name="Tanyolac B."/>
            <person name="Young S."/>
            <person name="Ho-Il K."/>
            <person name="Hahn J.H."/>
            <person name="Sangsakoo G."/>
            <person name="Vanavichit A."/>
            <person name="de Mattos Luiz.A.T."/>
            <person name="Zimmer P.D."/>
            <person name="Malone G."/>
            <person name="Dellagostin O."/>
            <person name="de Oliveira A.C."/>
            <person name="Bevan M."/>
            <person name="Bancroft I."/>
            <person name="Minx P."/>
            <person name="Cordum H."/>
            <person name="Wilson R."/>
            <person name="Cheng Z."/>
            <person name="Jin W."/>
            <person name="Jiang J."/>
            <person name="Leong S.A."/>
            <person name="Iwama H."/>
            <person name="Gojobori T."/>
            <person name="Itoh T."/>
            <person name="Niimura Y."/>
            <person name="Fujii Y."/>
            <person name="Habara T."/>
            <person name="Sakai H."/>
            <person name="Sato Y."/>
            <person name="Wilson G."/>
            <person name="Kumar K."/>
            <person name="McCouch S."/>
            <person name="Juretic N."/>
            <person name="Hoen D."/>
            <person name="Wright S."/>
            <person name="Bruskiewich R."/>
            <person name="Bureau T."/>
            <person name="Miyao A."/>
            <person name="Hirochika H."/>
            <person name="Nishikawa T."/>
            <person name="Kadowaki K."/>
            <person name="Sugiura M."/>
            <person name="Burr B."/>
            <person name="Sasaki T."/>
        </authorList>
    </citation>
    <scope>NUCLEOTIDE SEQUENCE [LARGE SCALE GENOMIC DNA]</scope>
    <source>
        <strain evidence="5">cv. Nipponbare</strain>
    </source>
</reference>
<protein>
    <submittedName>
        <fullName evidence="4">Uncharacterized protein</fullName>
    </submittedName>
</protein>
<keyword evidence="2" id="KW-1133">Transmembrane helix</keyword>
<feature type="transmembrane region" description="Helical" evidence="2">
    <location>
        <begin position="6"/>
        <end position="29"/>
    </location>
</feature>
<dbReference type="EMBL" id="AP004863">
    <property type="protein sequence ID" value="BAD25555.1"/>
    <property type="molecule type" value="Genomic_DNA"/>
</dbReference>
<dbReference type="AlphaFoldDB" id="Q6H4X5"/>
<reference evidence="4" key="2">
    <citation type="submission" date="2002-10" db="EMBL/GenBank/DDBJ databases">
        <title>Oryza sativa nipponbare(GA3) genomic DNA, chromosome 2, BAC clone:OSJNBa0085K21.</title>
        <authorList>
            <person name="Sasaki T."/>
            <person name="Matsumoto T."/>
            <person name="Katayose Y."/>
        </authorList>
    </citation>
    <scope>NUCLEOTIDE SEQUENCE</scope>
</reference>
<reference evidence="5" key="4">
    <citation type="journal article" date="2008" name="Nucleic Acids Res.">
        <title>The rice annotation project database (RAP-DB): 2008 update.</title>
        <authorList>
            <consortium name="The rice annotation project (RAP)"/>
        </authorList>
    </citation>
    <scope>GENOME REANNOTATION</scope>
    <source>
        <strain evidence="5">cv. Nipponbare</strain>
    </source>
</reference>
<keyword evidence="2" id="KW-0812">Transmembrane</keyword>
<evidence type="ECO:0000313" key="3">
    <source>
        <dbReference type="EMBL" id="BAD25555.1"/>
    </source>
</evidence>
<accession>Q6H4X5</accession>
<proteinExistence type="predicted"/>
<feature type="region of interest" description="Disordered" evidence="1">
    <location>
        <begin position="34"/>
        <end position="62"/>
    </location>
</feature>
<dbReference type="Proteomes" id="UP000000763">
    <property type="component" value="Chromosome 2"/>
</dbReference>